<gene>
    <name evidence="1" type="ORF">EV186_102499</name>
</gene>
<dbReference type="RefSeq" id="WP_133849326.1">
    <property type="nucleotide sequence ID" value="NZ_SNXZ01000002.1"/>
</dbReference>
<evidence type="ECO:0000313" key="1">
    <source>
        <dbReference type="EMBL" id="TDQ00638.1"/>
    </source>
</evidence>
<accession>A0A4R6SI58</accession>
<evidence type="ECO:0000313" key="2">
    <source>
        <dbReference type="Proteomes" id="UP000295444"/>
    </source>
</evidence>
<dbReference type="Proteomes" id="UP000295444">
    <property type="component" value="Unassembled WGS sequence"/>
</dbReference>
<proteinExistence type="predicted"/>
<dbReference type="EMBL" id="SNXZ01000002">
    <property type="protein sequence ID" value="TDQ00638.1"/>
    <property type="molecule type" value="Genomic_DNA"/>
</dbReference>
<sequence length="124" mass="13773">MFHRRPANSMLRCVARRPRRQHDRGQRVAAFRRALTEWGWRADLGHGRLACRDHHDRRAVLLVLPAEGGAVLIPSRPGPLYLPALTTGALRGVLQTAVLAPDPSVPATERAAMTRRTAWFKAAA</sequence>
<reference evidence="1 2" key="1">
    <citation type="submission" date="2019-03" db="EMBL/GenBank/DDBJ databases">
        <title>Genomic Encyclopedia of Type Strains, Phase IV (KMG-IV): sequencing the most valuable type-strain genomes for metagenomic binning, comparative biology and taxonomic classification.</title>
        <authorList>
            <person name="Goeker M."/>
        </authorList>
    </citation>
    <scope>NUCLEOTIDE SEQUENCE [LARGE SCALE GENOMIC DNA]</scope>
    <source>
        <strain evidence="1 2">DSM 45361</strain>
    </source>
</reference>
<dbReference type="AlphaFoldDB" id="A0A4R6SI58"/>
<comment type="caution">
    <text evidence="1">The sequence shown here is derived from an EMBL/GenBank/DDBJ whole genome shotgun (WGS) entry which is preliminary data.</text>
</comment>
<name>A0A4R6SI58_LABRH</name>
<protein>
    <submittedName>
        <fullName evidence="1">Uncharacterized protein</fullName>
    </submittedName>
</protein>
<keyword evidence="2" id="KW-1185">Reference proteome</keyword>
<organism evidence="1 2">
    <name type="scientific">Labedaea rhizosphaerae</name>
    <dbReference type="NCBI Taxonomy" id="598644"/>
    <lineage>
        <taxon>Bacteria</taxon>
        <taxon>Bacillati</taxon>
        <taxon>Actinomycetota</taxon>
        <taxon>Actinomycetes</taxon>
        <taxon>Pseudonocardiales</taxon>
        <taxon>Pseudonocardiaceae</taxon>
        <taxon>Labedaea</taxon>
    </lineage>
</organism>